<dbReference type="Gene3D" id="3.40.1190.10">
    <property type="entry name" value="Mur-like, catalytic domain"/>
    <property type="match status" value="1"/>
</dbReference>
<dbReference type="PIRSF" id="PIRSF001563">
    <property type="entry name" value="Folylpolyglu_synth"/>
    <property type="match status" value="1"/>
</dbReference>
<comment type="pathway">
    <text evidence="4">Cofactor biosynthesis; tetrahydrofolylpolyglutamate biosynthesis.</text>
</comment>
<dbReference type="RefSeq" id="WP_101824726.1">
    <property type="nucleotide sequence ID" value="NZ_PJZH01000011.1"/>
</dbReference>
<evidence type="ECO:0000256" key="9">
    <source>
        <dbReference type="ARBA" id="ARBA00022723"/>
    </source>
</evidence>
<comment type="cofactor">
    <cofactor evidence="1">
        <name>Mg(2+)</name>
        <dbReference type="ChEBI" id="CHEBI:18420"/>
    </cofactor>
</comment>
<sequence length="433" mass="46371">MQTQRTPHATSPLATWLHYLEHLHSQAIDLGLDRVKRVAERLSLLRPAPFVFTVAGTNGKGTTCRTLEAILLAAGYRVGVYSSPHLVRYTERVRIQGQELPEAAHCASFAQLEAGRGDISLTYFEYSTLSALHLFTQAALDVVILEVGLGGRLDATNIVDADVGVITSIALDHTDWLGPDRESIGREKAGIFRPGRPAVVGEPAMPYTIAEVAHDRGAALHARGADWHFSVGAANWQWQAGGRVLADLPLPQVPLDNAATALAALHYGLPALTVAVPALTVDDQAIRIGLQQAMLPGRFQTVSESPRLILDVAHNPHAAAYLAQRLAALPRQPGSRVRAVVGMLSDKDIAGTLACLVPQVDVWYCAPLEGPRGATAEQLAEHLAAPQLFADVGTAWQQAMQDADDQDIVIVCGSFHTVAHVMEAREAGNSSGK</sequence>
<evidence type="ECO:0000256" key="8">
    <source>
        <dbReference type="ARBA" id="ARBA00022598"/>
    </source>
</evidence>
<evidence type="ECO:0000256" key="18">
    <source>
        <dbReference type="PIRNR" id="PIRNR001563"/>
    </source>
</evidence>
<evidence type="ECO:0000256" key="3">
    <source>
        <dbReference type="ARBA" id="ARBA00004799"/>
    </source>
</evidence>
<comment type="caution">
    <text evidence="21">The sequence shown here is derived from an EMBL/GenBank/DDBJ whole genome shotgun (WGS) entry which is preliminary data.</text>
</comment>
<dbReference type="UniPathway" id="UPA00077">
    <property type="reaction ID" value="UER00157"/>
</dbReference>
<dbReference type="InterPro" id="IPR036565">
    <property type="entry name" value="Mur-like_cat_sf"/>
</dbReference>
<comment type="function">
    <text evidence="2 18">Functions in two distinct reactions of the de novo folate biosynthetic pathway. Catalyzes the addition of a glutamate residue to dihydropteroate (7,8-dihydropteroate or H2Pte) to form dihydrofolate (7,8-dihydrofolate monoglutamate or H2Pte-Glu). Also catalyzes successive additions of L-glutamate to tetrahydrofolate or 10-formyltetrahydrofolate or 5,10-methylenetetrahydrofolate, leading to folylpolyglutamate derivatives.</text>
</comment>
<evidence type="ECO:0000256" key="5">
    <source>
        <dbReference type="ARBA" id="ARBA00008276"/>
    </source>
</evidence>
<dbReference type="OrthoDB" id="9809356at2"/>
<protein>
    <recommendedName>
        <fullName evidence="7 18">Dihydrofolate synthase/folylpolyglutamate synthase</fullName>
    </recommendedName>
</protein>
<accession>A0A2N5E1X4</accession>
<dbReference type="NCBIfam" id="TIGR01499">
    <property type="entry name" value="folC"/>
    <property type="match status" value="1"/>
</dbReference>
<dbReference type="PROSITE" id="PS01012">
    <property type="entry name" value="FOLYLPOLYGLU_SYNT_2"/>
    <property type="match status" value="1"/>
</dbReference>
<keyword evidence="13" id="KW-0289">Folate biosynthesis</keyword>
<gene>
    <name evidence="21" type="ORF">CYR32_12240</name>
</gene>
<dbReference type="GO" id="GO:0004326">
    <property type="term" value="F:tetrahydrofolylpolyglutamate synthase activity"/>
    <property type="evidence" value="ECO:0007669"/>
    <property type="project" value="UniProtKB-EC"/>
</dbReference>
<dbReference type="InterPro" id="IPR013221">
    <property type="entry name" value="Mur_ligase_cen"/>
</dbReference>
<evidence type="ECO:0000256" key="4">
    <source>
        <dbReference type="ARBA" id="ARBA00005150"/>
    </source>
</evidence>
<feature type="domain" description="Mur ligase central" evidence="20">
    <location>
        <begin position="54"/>
        <end position="193"/>
    </location>
</feature>
<evidence type="ECO:0000259" key="19">
    <source>
        <dbReference type="Pfam" id="PF02875"/>
    </source>
</evidence>
<dbReference type="GO" id="GO:0005737">
    <property type="term" value="C:cytoplasm"/>
    <property type="evidence" value="ECO:0007669"/>
    <property type="project" value="TreeGrafter"/>
</dbReference>
<evidence type="ECO:0000256" key="1">
    <source>
        <dbReference type="ARBA" id="ARBA00001946"/>
    </source>
</evidence>
<keyword evidence="9" id="KW-0479">Metal-binding</keyword>
<evidence type="ECO:0000256" key="14">
    <source>
        <dbReference type="ARBA" id="ARBA00047493"/>
    </source>
</evidence>
<dbReference type="Pfam" id="PF02875">
    <property type="entry name" value="Mur_ligase_C"/>
    <property type="match status" value="1"/>
</dbReference>
<comment type="catalytic activity">
    <reaction evidence="15">
        <text>10-formyltetrahydrofolyl-(gamma-L-Glu)(n) + L-glutamate + ATP = 10-formyltetrahydrofolyl-(gamma-L-Glu)(n+1) + ADP + phosphate + H(+)</text>
        <dbReference type="Rhea" id="RHEA:51904"/>
        <dbReference type="Rhea" id="RHEA-COMP:13088"/>
        <dbReference type="Rhea" id="RHEA-COMP:14300"/>
        <dbReference type="ChEBI" id="CHEBI:15378"/>
        <dbReference type="ChEBI" id="CHEBI:29985"/>
        <dbReference type="ChEBI" id="CHEBI:30616"/>
        <dbReference type="ChEBI" id="CHEBI:43474"/>
        <dbReference type="ChEBI" id="CHEBI:134413"/>
        <dbReference type="ChEBI" id="CHEBI:456216"/>
        <dbReference type="EC" id="6.3.2.17"/>
    </reaction>
</comment>
<keyword evidence="22" id="KW-1185">Reference proteome</keyword>
<dbReference type="AlphaFoldDB" id="A0A2N5E1X4"/>
<evidence type="ECO:0000256" key="6">
    <source>
        <dbReference type="ARBA" id="ARBA00011245"/>
    </source>
</evidence>
<dbReference type="FunFam" id="3.90.190.20:FF:000005">
    <property type="entry name" value="Dihydrofolate synthase/folylpolyglutamate synthase"/>
    <property type="match status" value="1"/>
</dbReference>
<keyword evidence="12" id="KW-0460">Magnesium</keyword>
<evidence type="ECO:0000256" key="15">
    <source>
        <dbReference type="ARBA" id="ARBA00047808"/>
    </source>
</evidence>
<dbReference type="SUPFAM" id="SSF53623">
    <property type="entry name" value="MurD-like peptide ligases, catalytic domain"/>
    <property type="match status" value="1"/>
</dbReference>
<dbReference type="GO" id="GO:0005524">
    <property type="term" value="F:ATP binding"/>
    <property type="evidence" value="ECO:0007669"/>
    <property type="project" value="UniProtKB-KW"/>
</dbReference>
<evidence type="ECO:0000259" key="20">
    <source>
        <dbReference type="Pfam" id="PF08245"/>
    </source>
</evidence>
<feature type="domain" description="Mur ligase C-terminal" evidence="19">
    <location>
        <begin position="297"/>
        <end position="415"/>
    </location>
</feature>
<evidence type="ECO:0000256" key="2">
    <source>
        <dbReference type="ARBA" id="ARBA00002714"/>
    </source>
</evidence>
<reference evidence="21 22" key="1">
    <citation type="submission" date="2017-12" db="EMBL/GenBank/DDBJ databases">
        <title>Characterization of six clinical isolates of Enterochimera gen. nov., a novel genus of the Yersiniaciae family and the three species Enterochimera arupensis sp. nov., Enterochimera coloradensis sp. nov, and Enterochimera californica sp. nov.</title>
        <authorList>
            <person name="Rossi A."/>
            <person name="Fisher M."/>
        </authorList>
    </citation>
    <scope>NUCLEOTIDE SEQUENCE [LARGE SCALE GENOMIC DNA]</scope>
    <source>
        <strain evidence="22">2016-Iso4</strain>
    </source>
</reference>
<evidence type="ECO:0000313" key="21">
    <source>
        <dbReference type="EMBL" id="PLR34431.1"/>
    </source>
</evidence>
<dbReference type="Pfam" id="PF08245">
    <property type="entry name" value="Mur_ligase_M"/>
    <property type="match status" value="1"/>
</dbReference>
<proteinExistence type="inferred from homology"/>
<keyword evidence="11 18" id="KW-0067">ATP-binding</keyword>
<dbReference type="InterPro" id="IPR001645">
    <property type="entry name" value="Folylpolyglutamate_synth"/>
</dbReference>
<comment type="subunit">
    <text evidence="6">Monomer.</text>
</comment>
<name>A0A2N5E1X4_9GAMM</name>
<dbReference type="Gene3D" id="3.90.190.20">
    <property type="entry name" value="Mur ligase, C-terminal domain"/>
    <property type="match status" value="1"/>
</dbReference>
<comment type="catalytic activity">
    <reaction evidence="14">
        <text>(6S)-5,6,7,8-tetrahydrofolyl-(gamma-L-Glu)(n) + L-glutamate + ATP = (6S)-5,6,7,8-tetrahydrofolyl-(gamma-L-Glu)(n+1) + ADP + phosphate + H(+)</text>
        <dbReference type="Rhea" id="RHEA:10580"/>
        <dbReference type="Rhea" id="RHEA-COMP:14738"/>
        <dbReference type="Rhea" id="RHEA-COMP:14740"/>
        <dbReference type="ChEBI" id="CHEBI:15378"/>
        <dbReference type="ChEBI" id="CHEBI:29985"/>
        <dbReference type="ChEBI" id="CHEBI:30616"/>
        <dbReference type="ChEBI" id="CHEBI:43474"/>
        <dbReference type="ChEBI" id="CHEBI:141005"/>
        <dbReference type="ChEBI" id="CHEBI:456216"/>
        <dbReference type="EC" id="6.3.2.17"/>
    </reaction>
</comment>
<evidence type="ECO:0000256" key="10">
    <source>
        <dbReference type="ARBA" id="ARBA00022741"/>
    </source>
</evidence>
<dbReference type="GO" id="GO:0046654">
    <property type="term" value="P:tetrahydrofolate biosynthetic process"/>
    <property type="evidence" value="ECO:0007669"/>
    <property type="project" value="UniProtKB-UniPathway"/>
</dbReference>
<evidence type="ECO:0000256" key="12">
    <source>
        <dbReference type="ARBA" id="ARBA00022842"/>
    </source>
</evidence>
<evidence type="ECO:0000256" key="13">
    <source>
        <dbReference type="ARBA" id="ARBA00022909"/>
    </source>
</evidence>
<comment type="catalytic activity">
    <reaction evidence="16">
        <text>(6R)-5,10-methylenetetrahydrofolyl-(gamma-L-Glu)(n) + L-glutamate + ATP = (6R)-5,10-methylenetetrahydrofolyl-(gamma-L-Glu)(n+1) + ADP + phosphate + H(+)</text>
        <dbReference type="Rhea" id="RHEA:51912"/>
        <dbReference type="Rhea" id="RHEA-COMP:13257"/>
        <dbReference type="Rhea" id="RHEA-COMP:13258"/>
        <dbReference type="ChEBI" id="CHEBI:15378"/>
        <dbReference type="ChEBI" id="CHEBI:29985"/>
        <dbReference type="ChEBI" id="CHEBI:30616"/>
        <dbReference type="ChEBI" id="CHEBI:43474"/>
        <dbReference type="ChEBI" id="CHEBI:136572"/>
        <dbReference type="ChEBI" id="CHEBI:456216"/>
        <dbReference type="EC" id="6.3.2.17"/>
    </reaction>
</comment>
<evidence type="ECO:0000256" key="17">
    <source>
        <dbReference type="ARBA" id="ARBA00049161"/>
    </source>
</evidence>
<evidence type="ECO:0000256" key="11">
    <source>
        <dbReference type="ARBA" id="ARBA00022840"/>
    </source>
</evidence>
<keyword evidence="8 18" id="KW-0436">Ligase</keyword>
<dbReference type="PANTHER" id="PTHR11136:SF0">
    <property type="entry name" value="DIHYDROFOLATE SYNTHETASE-RELATED"/>
    <property type="match status" value="1"/>
</dbReference>
<comment type="pathway">
    <text evidence="3">Cofactor biosynthesis; tetrahydrofolate biosynthesis; 7,8-dihydrofolate from 2-amino-4-hydroxy-6-hydroxymethyl-7,8-dihydropteridine diphosphate and 4-aminobenzoate: step 2/2.</text>
</comment>
<dbReference type="InterPro" id="IPR018109">
    <property type="entry name" value="Folylpolyglutamate_synth_CS"/>
</dbReference>
<evidence type="ECO:0000256" key="7">
    <source>
        <dbReference type="ARBA" id="ARBA00019357"/>
    </source>
</evidence>
<dbReference type="InterPro" id="IPR004101">
    <property type="entry name" value="Mur_ligase_C"/>
</dbReference>
<dbReference type="FunFam" id="3.40.1190.10:FF:000004">
    <property type="entry name" value="Dihydrofolate synthase/folylpolyglutamate synthase"/>
    <property type="match status" value="1"/>
</dbReference>
<dbReference type="GO" id="GO:0046656">
    <property type="term" value="P:folic acid biosynthetic process"/>
    <property type="evidence" value="ECO:0007669"/>
    <property type="project" value="UniProtKB-KW"/>
</dbReference>
<dbReference type="SUPFAM" id="SSF53244">
    <property type="entry name" value="MurD-like peptide ligases, peptide-binding domain"/>
    <property type="match status" value="1"/>
</dbReference>
<comment type="similarity">
    <text evidence="5 18">Belongs to the folylpolyglutamate synthase family.</text>
</comment>
<organism evidence="21 22">
    <name type="scientific">Chimaeribacter coloradensis</name>
    <dbReference type="NCBI Taxonomy" id="2060068"/>
    <lineage>
        <taxon>Bacteria</taxon>
        <taxon>Pseudomonadati</taxon>
        <taxon>Pseudomonadota</taxon>
        <taxon>Gammaproteobacteria</taxon>
        <taxon>Enterobacterales</taxon>
        <taxon>Yersiniaceae</taxon>
        <taxon>Chimaeribacter</taxon>
    </lineage>
</organism>
<dbReference type="EMBL" id="PJZH01000011">
    <property type="protein sequence ID" value="PLR34431.1"/>
    <property type="molecule type" value="Genomic_DNA"/>
</dbReference>
<dbReference type="InterPro" id="IPR036615">
    <property type="entry name" value="Mur_ligase_C_dom_sf"/>
</dbReference>
<dbReference type="NCBIfam" id="NF008101">
    <property type="entry name" value="PRK10846.1"/>
    <property type="match status" value="1"/>
</dbReference>
<evidence type="ECO:0000256" key="16">
    <source>
        <dbReference type="ARBA" id="ARBA00049035"/>
    </source>
</evidence>
<evidence type="ECO:0000313" key="22">
    <source>
        <dbReference type="Proteomes" id="UP000234503"/>
    </source>
</evidence>
<dbReference type="GO" id="GO:0046872">
    <property type="term" value="F:metal ion binding"/>
    <property type="evidence" value="ECO:0007669"/>
    <property type="project" value="UniProtKB-KW"/>
</dbReference>
<dbReference type="GO" id="GO:0008841">
    <property type="term" value="F:dihydrofolate synthase activity"/>
    <property type="evidence" value="ECO:0007669"/>
    <property type="project" value="UniProtKB-EC"/>
</dbReference>
<keyword evidence="10 18" id="KW-0547">Nucleotide-binding</keyword>
<dbReference type="Proteomes" id="UP000234503">
    <property type="component" value="Unassembled WGS sequence"/>
</dbReference>
<dbReference type="PANTHER" id="PTHR11136">
    <property type="entry name" value="FOLYLPOLYGLUTAMATE SYNTHASE-RELATED"/>
    <property type="match status" value="1"/>
</dbReference>
<comment type="catalytic activity">
    <reaction evidence="17">
        <text>7,8-dihydropteroate + L-glutamate + ATP = 7,8-dihydrofolate + ADP + phosphate + H(+)</text>
        <dbReference type="Rhea" id="RHEA:23584"/>
        <dbReference type="ChEBI" id="CHEBI:15378"/>
        <dbReference type="ChEBI" id="CHEBI:17839"/>
        <dbReference type="ChEBI" id="CHEBI:29985"/>
        <dbReference type="ChEBI" id="CHEBI:30616"/>
        <dbReference type="ChEBI" id="CHEBI:43474"/>
        <dbReference type="ChEBI" id="CHEBI:57451"/>
        <dbReference type="ChEBI" id="CHEBI:456216"/>
        <dbReference type="EC" id="6.3.2.12"/>
    </reaction>
</comment>